<dbReference type="EMBL" id="RHFK02000465">
    <property type="protein sequence ID" value="TWW53979.1"/>
    <property type="molecule type" value="Genomic_DNA"/>
</dbReference>
<accession>A0A5C6MGZ1</accession>
<evidence type="ECO:0000256" key="4">
    <source>
        <dbReference type="ARBA" id="ARBA00023098"/>
    </source>
</evidence>
<dbReference type="PROSITE" id="PS51934">
    <property type="entry name" value="LRAT"/>
    <property type="match status" value="1"/>
</dbReference>
<comment type="similarity">
    <text evidence="1">Belongs to the H-rev107 family.</text>
</comment>
<evidence type="ECO:0000256" key="3">
    <source>
        <dbReference type="ARBA" id="ARBA00022801"/>
    </source>
</evidence>
<dbReference type="Gene3D" id="3.90.1720.10">
    <property type="entry name" value="endopeptidase domain like (from Nostoc punctiforme)"/>
    <property type="match status" value="1"/>
</dbReference>
<keyword evidence="4" id="KW-0443">Lipid metabolism</keyword>
<evidence type="ECO:0000313" key="6">
    <source>
        <dbReference type="EMBL" id="TWW53979.1"/>
    </source>
</evidence>
<feature type="domain" description="LRAT" evidence="5">
    <location>
        <begin position="20"/>
        <end position="146"/>
    </location>
</feature>
<dbReference type="PANTHER" id="PTHR13943:SF37">
    <property type="entry name" value="PHOSPHOLIPASE A AND ACYLTRANSFERASE 1"/>
    <property type="match status" value="1"/>
</dbReference>
<comment type="caution">
    <text evidence="6">The sequence shown here is derived from an EMBL/GenBank/DDBJ whole genome shotgun (WGS) entry which is preliminary data.</text>
</comment>
<evidence type="ECO:0000259" key="5">
    <source>
        <dbReference type="PROSITE" id="PS51934"/>
    </source>
</evidence>
<dbReference type="PANTHER" id="PTHR13943">
    <property type="entry name" value="HRAS-LIKE SUPPRESSOR - RELATED"/>
    <property type="match status" value="1"/>
</dbReference>
<proteinExistence type="inferred from homology"/>
<keyword evidence="3" id="KW-0378">Hydrolase</keyword>
<protein>
    <submittedName>
        <fullName evidence="6">Retinoic acid receptor responder protein 3</fullName>
    </submittedName>
</protein>
<keyword evidence="7" id="KW-1185">Reference proteome</keyword>
<dbReference type="InterPro" id="IPR051496">
    <property type="entry name" value="H-rev107_PLA/AT"/>
</dbReference>
<dbReference type="GO" id="GO:0070292">
    <property type="term" value="P:N-acylphosphatidylethanolamine metabolic process"/>
    <property type="evidence" value="ECO:0007669"/>
    <property type="project" value="TreeGrafter"/>
</dbReference>
<evidence type="ECO:0000256" key="2">
    <source>
        <dbReference type="ARBA" id="ARBA00022679"/>
    </source>
</evidence>
<name>A0A5C6MGZ1_9TELE</name>
<gene>
    <name evidence="6" type="ORF">D4764_0142580</name>
</gene>
<keyword evidence="6" id="KW-0675">Receptor</keyword>
<evidence type="ECO:0000313" key="7">
    <source>
        <dbReference type="Proteomes" id="UP000324091"/>
    </source>
</evidence>
<dbReference type="AlphaFoldDB" id="A0A5C6MGZ1"/>
<evidence type="ECO:0000256" key="1">
    <source>
        <dbReference type="ARBA" id="ARBA00007824"/>
    </source>
</evidence>
<dbReference type="GO" id="GO:0004623">
    <property type="term" value="F:phospholipase A2 activity"/>
    <property type="evidence" value="ECO:0007669"/>
    <property type="project" value="TreeGrafter"/>
</dbReference>
<reference evidence="6 7" key="1">
    <citation type="submission" date="2019-04" db="EMBL/GenBank/DDBJ databases">
        <title>Chromosome genome assembly for Takifugu flavidus.</title>
        <authorList>
            <person name="Xiao S."/>
        </authorList>
    </citation>
    <scope>NUCLEOTIDE SEQUENCE [LARGE SCALE GENOMIC DNA]</scope>
    <source>
        <strain evidence="6">HTHZ2018</strain>
        <tissue evidence="6">Muscle</tissue>
    </source>
</reference>
<organism evidence="6 7">
    <name type="scientific">Takifugu flavidus</name>
    <name type="common">sansaifugu</name>
    <dbReference type="NCBI Taxonomy" id="433684"/>
    <lineage>
        <taxon>Eukaryota</taxon>
        <taxon>Metazoa</taxon>
        <taxon>Chordata</taxon>
        <taxon>Craniata</taxon>
        <taxon>Vertebrata</taxon>
        <taxon>Euteleostomi</taxon>
        <taxon>Actinopterygii</taxon>
        <taxon>Neopterygii</taxon>
        <taxon>Teleostei</taxon>
        <taxon>Neoteleostei</taxon>
        <taxon>Acanthomorphata</taxon>
        <taxon>Eupercaria</taxon>
        <taxon>Tetraodontiformes</taxon>
        <taxon>Tetradontoidea</taxon>
        <taxon>Tetraodontidae</taxon>
        <taxon>Takifugu</taxon>
    </lineage>
</organism>
<dbReference type="InterPro" id="IPR007053">
    <property type="entry name" value="LRAT_dom"/>
</dbReference>
<keyword evidence="2" id="KW-0808">Transferase</keyword>
<dbReference type="Proteomes" id="UP000324091">
    <property type="component" value="Unassembled WGS sequence"/>
</dbReference>
<dbReference type="GO" id="GO:0005737">
    <property type="term" value="C:cytoplasm"/>
    <property type="evidence" value="ECO:0007669"/>
    <property type="project" value="TreeGrafter"/>
</dbReference>
<sequence length="178" mass="20269">MDYQEQLQNIVSSAQFGDLIEFSYPVGYSHWAVYDEDGHVIHFAVAEEGQLMNRIRTSLETLFPVCGDLLLGQTRIRRVPLCEVKVPSGAHIMISNNRHFFPPSTPEAMRRRCDALLHQTLAYNLLSLNCEHFATFIRYGKSVCNQIPGKPKNEECREATTAFGDIVSSKQMNEDLFK</sequence>
<dbReference type="GO" id="GO:0008970">
    <property type="term" value="F:phospholipase A1 activity"/>
    <property type="evidence" value="ECO:0007669"/>
    <property type="project" value="TreeGrafter"/>
</dbReference>
<dbReference type="GO" id="GO:0016410">
    <property type="term" value="F:N-acyltransferase activity"/>
    <property type="evidence" value="ECO:0007669"/>
    <property type="project" value="TreeGrafter"/>
</dbReference>
<dbReference type="Pfam" id="PF04970">
    <property type="entry name" value="LRAT"/>
    <property type="match status" value="1"/>
</dbReference>